<dbReference type="EMBL" id="BMLS01000005">
    <property type="protein sequence ID" value="GGO72714.1"/>
    <property type="molecule type" value="Genomic_DNA"/>
</dbReference>
<organism evidence="3 4">
    <name type="scientific">Bowmanella pacifica</name>
    <dbReference type="NCBI Taxonomy" id="502051"/>
    <lineage>
        <taxon>Bacteria</taxon>
        <taxon>Pseudomonadati</taxon>
        <taxon>Pseudomonadota</taxon>
        <taxon>Gammaproteobacteria</taxon>
        <taxon>Alteromonadales</taxon>
        <taxon>Alteromonadaceae</taxon>
        <taxon>Bowmanella</taxon>
    </lineage>
</organism>
<reference evidence="3" key="1">
    <citation type="journal article" date="2014" name="Int. J. Syst. Evol. Microbiol.">
        <title>Complete genome sequence of Corynebacterium casei LMG S-19264T (=DSM 44701T), isolated from a smear-ripened cheese.</title>
        <authorList>
            <consortium name="US DOE Joint Genome Institute (JGI-PGF)"/>
            <person name="Walter F."/>
            <person name="Albersmeier A."/>
            <person name="Kalinowski J."/>
            <person name="Ruckert C."/>
        </authorList>
    </citation>
    <scope>NUCLEOTIDE SEQUENCE</scope>
    <source>
        <strain evidence="3">CGMCC 1.7086</strain>
    </source>
</reference>
<proteinExistence type="predicted"/>
<feature type="domain" description="Tll0287-like" evidence="2">
    <location>
        <begin position="52"/>
        <end position="189"/>
    </location>
</feature>
<dbReference type="InterPro" id="IPR021796">
    <property type="entry name" value="Tll0287-like_dom"/>
</dbReference>
<name>A0A918DKS9_9ALTE</name>
<evidence type="ECO:0000313" key="3">
    <source>
        <dbReference type="EMBL" id="GGO72714.1"/>
    </source>
</evidence>
<feature type="signal peptide" evidence="1">
    <location>
        <begin position="1"/>
        <end position="25"/>
    </location>
</feature>
<gene>
    <name evidence="3" type="ORF">GCM10010982_31530</name>
</gene>
<comment type="caution">
    <text evidence="3">The sequence shown here is derived from an EMBL/GenBank/DDBJ whole genome shotgun (WGS) entry which is preliminary data.</text>
</comment>
<dbReference type="Proteomes" id="UP000606935">
    <property type="component" value="Unassembled WGS sequence"/>
</dbReference>
<accession>A0A918DKS9</accession>
<feature type="chain" id="PRO_5036904021" evidence="1">
    <location>
        <begin position="26"/>
        <end position="193"/>
    </location>
</feature>
<keyword evidence="1" id="KW-0732">Signal</keyword>
<dbReference type="Pfam" id="PF11845">
    <property type="entry name" value="Tll0287-like"/>
    <property type="match status" value="1"/>
</dbReference>
<sequence length="193" mass="20909">MQKLTRTLVLPVISSLCLITYSAKAEPQAALNEQALQAEAKARIAQFGSTLKGTLKQAIQSGGLVKGIEVCRDEAPRIAETYSTDGWKVGRTSHKVRNPDNQPDSWELEQINRFQKAMSGGQAAASLMVTQLQNDRFRLAKPIVTEGLCLACHGSQIADDVQAVLGEHYPQDLATGFSAGELRGIFSVEKSLP</sequence>
<evidence type="ECO:0000259" key="2">
    <source>
        <dbReference type="Pfam" id="PF11845"/>
    </source>
</evidence>
<evidence type="ECO:0000256" key="1">
    <source>
        <dbReference type="SAM" id="SignalP"/>
    </source>
</evidence>
<dbReference type="AlphaFoldDB" id="A0A918DKS9"/>
<protein>
    <submittedName>
        <fullName evidence="3">Cytochrome c</fullName>
    </submittedName>
</protein>
<reference evidence="3" key="2">
    <citation type="submission" date="2020-09" db="EMBL/GenBank/DDBJ databases">
        <authorList>
            <person name="Sun Q."/>
            <person name="Zhou Y."/>
        </authorList>
    </citation>
    <scope>NUCLEOTIDE SEQUENCE</scope>
    <source>
        <strain evidence="3">CGMCC 1.7086</strain>
    </source>
</reference>
<keyword evidence="4" id="KW-1185">Reference proteome</keyword>
<dbReference type="RefSeq" id="WP_188697298.1">
    <property type="nucleotide sequence ID" value="NZ_BMLS01000005.1"/>
</dbReference>
<evidence type="ECO:0000313" key="4">
    <source>
        <dbReference type="Proteomes" id="UP000606935"/>
    </source>
</evidence>